<evidence type="ECO:0000313" key="7">
    <source>
        <dbReference type="EMBL" id="RKQ36289.1"/>
    </source>
</evidence>
<dbReference type="SUPFAM" id="SSF53335">
    <property type="entry name" value="S-adenosyl-L-methionine-dependent methyltransferases"/>
    <property type="match status" value="1"/>
</dbReference>
<comment type="similarity">
    <text evidence="4">Belongs to the class I-like SAM-binding methyltransferase superfamily. RNA M5U methyltransferase family.</text>
</comment>
<keyword evidence="3 4" id="KW-0949">S-adenosyl-L-methionine</keyword>
<evidence type="ECO:0000256" key="5">
    <source>
        <dbReference type="SAM" id="MobiDB-lite"/>
    </source>
</evidence>
<proteinExistence type="inferred from homology"/>
<accession>A0A495A8E1</accession>
<reference evidence="7 8" key="1">
    <citation type="submission" date="2018-10" db="EMBL/GenBank/DDBJ databases">
        <title>Kocuria tytouropygialis sp. nov., isolated from the uropygial gland of an American barn owl (Tyto furcata).</title>
        <authorList>
            <person name="Braun M.S."/>
            <person name="Wang E."/>
            <person name="Zimmermann S."/>
            <person name="Wagner H."/>
            <person name="Wink M."/>
        </authorList>
    </citation>
    <scope>NUCLEOTIDE SEQUENCE [LARGE SCALE GENOMIC DNA]</scope>
    <source>
        <strain evidence="7 8">442</strain>
    </source>
</reference>
<feature type="binding site" evidence="4">
    <location>
        <position position="411"/>
    </location>
    <ligand>
        <name>S-adenosyl-L-methionine</name>
        <dbReference type="ChEBI" id="CHEBI:59789"/>
    </ligand>
</feature>
<dbReference type="InterPro" id="IPR010280">
    <property type="entry name" value="U5_MeTrfase_fam"/>
</dbReference>
<comment type="caution">
    <text evidence="7">The sequence shown here is derived from an EMBL/GenBank/DDBJ whole genome shotgun (WGS) entry which is preliminary data.</text>
</comment>
<keyword evidence="1 4" id="KW-0489">Methyltransferase</keyword>
<dbReference type="Proteomes" id="UP000249516">
    <property type="component" value="Unassembled WGS sequence"/>
</dbReference>
<dbReference type="Gene3D" id="2.40.50.140">
    <property type="entry name" value="Nucleic acid-binding proteins"/>
    <property type="match status" value="1"/>
</dbReference>
<sequence length="482" mass="51455">MTATPDPLVLRLREVAHGGHMVARTEEGRVVFVRHGLPGELVRVHLTDAEPGGSFWRGDTVEVLEAAPGRRDAHVWPQADAVLAAAHGRPPLGGAEFGHADLETQRELKRRVVAEQLSHLAGHEWDGEVHAARDETPDGSGWRTRLHLDVAADGTAGMHPHRSDALLPVTDMPLAADAIRALAPWSLRFEGAERVDVAAPSNGERPLLHVSLRQDARQHQVAELRERLGEWGERHGASVTARSADHRRIGTWAGTGEVRETLRPPEGLATAAGRLTWRVSPTGFWQIHRSAPATLAHAVLAAAELRTGDTVWDLYSGAGLFSAVAALAVGDTGSVFAVEGSPVTSADAAHNLSHAAHVTGVRGDVARVLTGRTGGARGGGQRRGAGARAASARRDRTGTPRPPRPDVVVMDPPRAGAAKEVLAAVDQAGPRSIVYVACDPAALGRDVGRLRRRGWRLEAVQAFDLYPNTHHVEAVALLRRDA</sequence>
<feature type="region of interest" description="Disordered" evidence="5">
    <location>
        <begin position="370"/>
        <end position="406"/>
    </location>
</feature>
<dbReference type="InterPro" id="IPR002792">
    <property type="entry name" value="TRAM_dom"/>
</dbReference>
<dbReference type="Pfam" id="PF05958">
    <property type="entry name" value="tRNA_U5-meth_tr"/>
    <property type="match status" value="1"/>
</dbReference>
<dbReference type="GO" id="GO:0070475">
    <property type="term" value="P:rRNA base methylation"/>
    <property type="evidence" value="ECO:0007669"/>
    <property type="project" value="TreeGrafter"/>
</dbReference>
<keyword evidence="8" id="KW-1185">Reference proteome</keyword>
<name>A0A495A8E1_9MICC</name>
<evidence type="ECO:0000313" key="8">
    <source>
        <dbReference type="Proteomes" id="UP000249516"/>
    </source>
</evidence>
<protein>
    <submittedName>
        <fullName evidence="7">Class I SAM-dependent RNA methyltransferase</fullName>
    </submittedName>
</protein>
<feature type="binding site" evidence="4">
    <location>
        <position position="315"/>
    </location>
    <ligand>
        <name>S-adenosyl-L-methionine</name>
        <dbReference type="ChEBI" id="CHEBI:59789"/>
    </ligand>
</feature>
<dbReference type="InterPro" id="IPR012340">
    <property type="entry name" value="NA-bd_OB-fold"/>
</dbReference>
<dbReference type="PANTHER" id="PTHR11061:SF30">
    <property type="entry name" value="TRNA (URACIL(54)-C(5))-METHYLTRANSFERASE"/>
    <property type="match status" value="1"/>
</dbReference>
<feature type="compositionally biased region" description="Gly residues" evidence="5">
    <location>
        <begin position="372"/>
        <end position="383"/>
    </location>
</feature>
<dbReference type="Pfam" id="PF01938">
    <property type="entry name" value="TRAM"/>
    <property type="match status" value="1"/>
</dbReference>
<evidence type="ECO:0000256" key="4">
    <source>
        <dbReference type="PROSITE-ProRule" id="PRU01024"/>
    </source>
</evidence>
<dbReference type="PROSITE" id="PS51687">
    <property type="entry name" value="SAM_MT_RNA_M5U"/>
    <property type="match status" value="1"/>
</dbReference>
<feature type="binding site" evidence="4">
    <location>
        <position position="286"/>
    </location>
    <ligand>
        <name>S-adenosyl-L-methionine</name>
        <dbReference type="ChEBI" id="CHEBI:59789"/>
    </ligand>
</feature>
<dbReference type="EMBL" id="PNJG02000001">
    <property type="protein sequence ID" value="RKQ36289.1"/>
    <property type="molecule type" value="Genomic_DNA"/>
</dbReference>
<evidence type="ECO:0000256" key="3">
    <source>
        <dbReference type="ARBA" id="ARBA00022691"/>
    </source>
</evidence>
<evidence type="ECO:0000256" key="2">
    <source>
        <dbReference type="ARBA" id="ARBA00022679"/>
    </source>
</evidence>
<dbReference type="InterPro" id="IPR029063">
    <property type="entry name" value="SAM-dependent_MTases_sf"/>
</dbReference>
<dbReference type="Gene3D" id="3.40.50.150">
    <property type="entry name" value="Vaccinia Virus protein VP39"/>
    <property type="match status" value="1"/>
</dbReference>
<feature type="domain" description="TRAM" evidence="6">
    <location>
        <begin position="1"/>
        <end position="62"/>
    </location>
</feature>
<dbReference type="OrthoDB" id="9804590at2"/>
<dbReference type="PROSITE" id="PS50926">
    <property type="entry name" value="TRAM"/>
    <property type="match status" value="1"/>
</dbReference>
<keyword evidence="2 4" id="KW-0808">Transferase</keyword>
<feature type="active site" description="Nucleophile" evidence="4">
    <location>
        <position position="438"/>
    </location>
</feature>
<dbReference type="SUPFAM" id="SSF50249">
    <property type="entry name" value="Nucleic acid-binding proteins"/>
    <property type="match status" value="1"/>
</dbReference>
<dbReference type="GO" id="GO:0070041">
    <property type="term" value="F:rRNA (uridine-C5-)-methyltransferase activity"/>
    <property type="evidence" value="ECO:0007669"/>
    <property type="project" value="TreeGrafter"/>
</dbReference>
<feature type="binding site" evidence="4">
    <location>
        <position position="339"/>
    </location>
    <ligand>
        <name>S-adenosyl-L-methionine</name>
        <dbReference type="ChEBI" id="CHEBI:59789"/>
    </ligand>
</feature>
<organism evidence="7 8">
    <name type="scientific">Kocuria tytonis</name>
    <dbReference type="NCBI Taxonomy" id="2054280"/>
    <lineage>
        <taxon>Bacteria</taxon>
        <taxon>Bacillati</taxon>
        <taxon>Actinomycetota</taxon>
        <taxon>Actinomycetes</taxon>
        <taxon>Micrococcales</taxon>
        <taxon>Micrococcaceae</taxon>
        <taxon>Kocuria</taxon>
    </lineage>
</organism>
<dbReference type="Gene3D" id="2.40.50.1070">
    <property type="match status" value="1"/>
</dbReference>
<dbReference type="AlphaFoldDB" id="A0A495A8E1"/>
<dbReference type="PANTHER" id="PTHR11061">
    <property type="entry name" value="RNA M5U METHYLTRANSFERASE"/>
    <property type="match status" value="1"/>
</dbReference>
<gene>
    <name evidence="7" type="ORF">C1C97_000970</name>
</gene>
<dbReference type="RefSeq" id="WP_121029706.1">
    <property type="nucleotide sequence ID" value="NZ_PNJG02000001.1"/>
</dbReference>
<evidence type="ECO:0000256" key="1">
    <source>
        <dbReference type="ARBA" id="ARBA00022603"/>
    </source>
</evidence>
<evidence type="ECO:0000259" key="6">
    <source>
        <dbReference type="PROSITE" id="PS50926"/>
    </source>
</evidence>